<comment type="subcellular location">
    <subcellularLocation>
        <location evidence="1">Cell membrane</location>
        <topology evidence="1">Multi-pass membrane protein</topology>
    </subcellularLocation>
</comment>
<feature type="transmembrane region" description="Helical" evidence="6">
    <location>
        <begin position="305"/>
        <end position="329"/>
    </location>
</feature>
<evidence type="ECO:0000313" key="8">
    <source>
        <dbReference type="Proteomes" id="UP000326509"/>
    </source>
</evidence>
<feature type="transmembrane region" description="Helical" evidence="6">
    <location>
        <begin position="191"/>
        <end position="212"/>
    </location>
</feature>
<feature type="transmembrane region" description="Helical" evidence="6">
    <location>
        <begin position="277"/>
        <end position="299"/>
    </location>
</feature>
<evidence type="ECO:0000256" key="3">
    <source>
        <dbReference type="ARBA" id="ARBA00022692"/>
    </source>
</evidence>
<dbReference type="InterPro" id="IPR050833">
    <property type="entry name" value="Poly_Biosynth_Transport"/>
</dbReference>
<comment type="caution">
    <text evidence="7">The sequence shown here is derived from an EMBL/GenBank/DDBJ whole genome shotgun (WGS) entry which is preliminary data.</text>
</comment>
<keyword evidence="5 6" id="KW-0472">Membrane</keyword>
<feature type="transmembrane region" description="Helical" evidence="6">
    <location>
        <begin position="23"/>
        <end position="42"/>
    </location>
</feature>
<evidence type="ECO:0000256" key="5">
    <source>
        <dbReference type="ARBA" id="ARBA00023136"/>
    </source>
</evidence>
<reference evidence="7 8" key="1">
    <citation type="submission" date="2019-08" db="EMBL/GenBank/DDBJ databases">
        <title>Draft genome sequence of Ulvibacter marinus type strain NBRC 109484.</title>
        <authorList>
            <person name="Kawano K."/>
            <person name="Ushijima N."/>
            <person name="Kihara M."/>
            <person name="Itoh H."/>
        </authorList>
    </citation>
    <scope>NUCLEOTIDE SEQUENCE [LARGE SCALE GENOMIC DNA]</scope>
    <source>
        <strain evidence="7 8">NBRC 109484</strain>
    </source>
</reference>
<evidence type="ECO:0000256" key="2">
    <source>
        <dbReference type="ARBA" id="ARBA00022475"/>
    </source>
</evidence>
<gene>
    <name evidence="7" type="ORF">ULMA_07800</name>
</gene>
<evidence type="ECO:0000313" key="7">
    <source>
        <dbReference type="EMBL" id="GER58672.1"/>
    </source>
</evidence>
<feature type="transmembrane region" description="Helical" evidence="6">
    <location>
        <begin position="232"/>
        <end position="256"/>
    </location>
</feature>
<feature type="transmembrane region" description="Helical" evidence="6">
    <location>
        <begin position="341"/>
        <end position="359"/>
    </location>
</feature>
<dbReference type="EMBL" id="BKCG01000001">
    <property type="protein sequence ID" value="GER58672.1"/>
    <property type="molecule type" value="Genomic_DNA"/>
</dbReference>
<evidence type="ECO:0000256" key="6">
    <source>
        <dbReference type="SAM" id="Phobius"/>
    </source>
</evidence>
<name>A0A5J4IWG6_9FLAO</name>
<evidence type="ECO:0000256" key="1">
    <source>
        <dbReference type="ARBA" id="ARBA00004651"/>
    </source>
</evidence>
<organism evidence="7 8">
    <name type="scientific">Patiriisocius marinus</name>
    <dbReference type="NCBI Taxonomy" id="1397112"/>
    <lineage>
        <taxon>Bacteria</taxon>
        <taxon>Pseudomonadati</taxon>
        <taxon>Bacteroidota</taxon>
        <taxon>Flavobacteriia</taxon>
        <taxon>Flavobacteriales</taxon>
        <taxon>Flavobacteriaceae</taxon>
        <taxon>Patiriisocius</taxon>
    </lineage>
</organism>
<evidence type="ECO:0000256" key="4">
    <source>
        <dbReference type="ARBA" id="ARBA00022989"/>
    </source>
</evidence>
<feature type="transmembrane region" description="Helical" evidence="6">
    <location>
        <begin position="365"/>
        <end position="382"/>
    </location>
</feature>
<keyword evidence="3 6" id="KW-0812">Transmembrane</keyword>
<keyword evidence="4 6" id="KW-1133">Transmembrane helix</keyword>
<accession>A0A5J4IWG6</accession>
<dbReference type="AlphaFoldDB" id="A0A5J4IWG6"/>
<dbReference type="Pfam" id="PF01943">
    <property type="entry name" value="Polysacc_synt"/>
    <property type="match status" value="1"/>
</dbReference>
<feature type="transmembrane region" description="Helical" evidence="6">
    <location>
        <begin position="121"/>
        <end position="144"/>
    </location>
</feature>
<dbReference type="PANTHER" id="PTHR30250:SF11">
    <property type="entry name" value="O-ANTIGEN TRANSPORTER-RELATED"/>
    <property type="match status" value="1"/>
</dbReference>
<dbReference type="Proteomes" id="UP000326509">
    <property type="component" value="Unassembled WGS sequence"/>
</dbReference>
<dbReference type="GO" id="GO:0005886">
    <property type="term" value="C:plasma membrane"/>
    <property type="evidence" value="ECO:0007669"/>
    <property type="project" value="UniProtKB-SubCell"/>
</dbReference>
<feature type="transmembrane region" description="Helical" evidence="6">
    <location>
        <begin position="63"/>
        <end position="85"/>
    </location>
</feature>
<proteinExistence type="predicted"/>
<keyword evidence="2" id="KW-1003">Cell membrane</keyword>
<protein>
    <submittedName>
        <fullName evidence="7">Uncharacterized protein</fullName>
    </submittedName>
</protein>
<dbReference type="InterPro" id="IPR002797">
    <property type="entry name" value="Polysacc_synth"/>
</dbReference>
<sequence length="394" mass="44977">MSAMASKFVIFTILSKYFDTDTYGVYSLQATTITIAIFILGFDFYNYAIRDILLNKERTATKVLTAMSLYAVSYVLFAVIGYVLFNQIDYFAQYTWLLIGICITEHLNQEIYRLLLAFKKVLVANILLFIRVAGWTLYVLYKLLLEEASLGIAEILIIWLSFNAMTLVLTLIIFAKPLITNLKVATWDKSWLIKGLKVSVIFYTATIFLKIIEYSNRYVVEAVLDESAAGIFSFYSNFAMVVTIYVSTIVVSYELPDLIESSTTDNFVNKLKRYKKLLFLHAAIASVVVVICMYPILIWQGKTEFIALWPLLLFLLGGAYLMNVSLLYHAYLYIKHREKKLLEIVIISGIINIIATWILTYYYGLYGAASAFLVTAIVIFILRRKAAPKQLMGI</sequence>
<dbReference type="PANTHER" id="PTHR30250">
    <property type="entry name" value="PST FAMILY PREDICTED COLANIC ACID TRANSPORTER"/>
    <property type="match status" value="1"/>
</dbReference>
<keyword evidence="8" id="KW-1185">Reference proteome</keyword>
<feature type="transmembrane region" description="Helical" evidence="6">
    <location>
        <begin position="91"/>
        <end position="109"/>
    </location>
</feature>
<feature type="transmembrane region" description="Helical" evidence="6">
    <location>
        <begin position="156"/>
        <end position="179"/>
    </location>
</feature>